<organism evidence="5 6">
    <name type="scientific">Patiriisocius marinistellae</name>
    <dbReference type="NCBI Taxonomy" id="2494560"/>
    <lineage>
        <taxon>Bacteria</taxon>
        <taxon>Pseudomonadati</taxon>
        <taxon>Bacteroidota</taxon>
        <taxon>Flavobacteriia</taxon>
        <taxon>Flavobacteriales</taxon>
        <taxon>Flavobacteriaceae</taxon>
        <taxon>Patiriisocius</taxon>
    </lineage>
</organism>
<dbReference type="AlphaFoldDB" id="A0A5J4G246"/>
<keyword evidence="6" id="KW-1185">Reference proteome</keyword>
<protein>
    <submittedName>
        <fullName evidence="5">KipI antagonist</fullName>
    </submittedName>
</protein>
<keyword evidence="1" id="KW-0547">Nucleotide-binding</keyword>
<dbReference type="PANTHER" id="PTHR43309">
    <property type="entry name" value="5-OXOPROLINASE SUBUNIT C"/>
    <property type="match status" value="1"/>
</dbReference>
<dbReference type="InterPro" id="IPR052708">
    <property type="entry name" value="PxpC"/>
</dbReference>
<dbReference type="InterPro" id="IPR003778">
    <property type="entry name" value="CT_A_B"/>
</dbReference>
<dbReference type="PANTHER" id="PTHR43309:SF5">
    <property type="entry name" value="5-OXOPROLINASE SUBUNIT C"/>
    <property type="match status" value="1"/>
</dbReference>
<sequence length="281" mass="30935">MIKLLTSGLFTTIQDRGRFGYRNQGIPVSGAMDMASATLANTVLNNVENEAVMEITMLGPTLFFEVDTFICITGAIFNPILNGVEVPMFKRVHVKNNSTLKIGAAQQGMRGYIAVKGGFDVEKILGSYSQYKGVTNLYQLKKGDELSLKQPKVEGFQISEDNIIKKLSSEIYLEVTKGPEFDMLTTQEQEILLNFKGVINPQSNRMAYLLGNILNINPPDIITSAVQPGTVQVTPSGTCIVLMRDAQTTGGYARVLQLTSKAIDVLSQKQPMERITFLLKN</sequence>
<reference evidence="5 6" key="1">
    <citation type="submission" date="2019-08" db="EMBL/GenBank/DDBJ databases">
        <title>Ulvibacter marinistellae sp. nov., isolated from a starfish, Patiria pectinifera.</title>
        <authorList>
            <person name="Kawano K."/>
            <person name="Ushijima N."/>
            <person name="Kihara M."/>
            <person name="Itoh H."/>
        </authorList>
    </citation>
    <scope>NUCLEOTIDE SEQUENCE [LARGE SCALE GENOMIC DNA]</scope>
    <source>
        <strain evidence="5 6">KK4</strain>
    </source>
</reference>
<dbReference type="SMART" id="SM00797">
    <property type="entry name" value="AHS2"/>
    <property type="match status" value="1"/>
</dbReference>
<dbReference type="OrthoDB" id="9782422at2"/>
<evidence type="ECO:0000259" key="4">
    <source>
        <dbReference type="SMART" id="SM00797"/>
    </source>
</evidence>
<dbReference type="RefSeq" id="WP_151894107.1">
    <property type="nucleotide sequence ID" value="NZ_BKCF01000002.1"/>
</dbReference>
<keyword evidence="2" id="KW-0378">Hydrolase</keyword>
<name>A0A5J4G246_9FLAO</name>
<dbReference type="Proteomes" id="UP000326994">
    <property type="component" value="Unassembled WGS sequence"/>
</dbReference>
<dbReference type="Gene3D" id="2.40.100.10">
    <property type="entry name" value="Cyclophilin-like"/>
    <property type="match status" value="1"/>
</dbReference>
<evidence type="ECO:0000313" key="6">
    <source>
        <dbReference type="Proteomes" id="UP000326994"/>
    </source>
</evidence>
<dbReference type="Pfam" id="PF02626">
    <property type="entry name" value="CT_A_B"/>
    <property type="match status" value="1"/>
</dbReference>
<feature type="domain" description="Carboxyltransferase" evidence="4">
    <location>
        <begin position="23"/>
        <end position="281"/>
    </location>
</feature>
<dbReference type="EMBL" id="BKCF01000002">
    <property type="protein sequence ID" value="GEQ86181.1"/>
    <property type="molecule type" value="Genomic_DNA"/>
</dbReference>
<evidence type="ECO:0000256" key="2">
    <source>
        <dbReference type="ARBA" id="ARBA00022801"/>
    </source>
</evidence>
<comment type="caution">
    <text evidence="5">The sequence shown here is derived from an EMBL/GenBank/DDBJ whole genome shotgun (WGS) entry which is preliminary data.</text>
</comment>
<keyword evidence="3" id="KW-0067">ATP-binding</keyword>
<proteinExistence type="predicted"/>
<dbReference type="InterPro" id="IPR029000">
    <property type="entry name" value="Cyclophilin-like_dom_sf"/>
</dbReference>
<evidence type="ECO:0000256" key="1">
    <source>
        <dbReference type="ARBA" id="ARBA00022741"/>
    </source>
</evidence>
<evidence type="ECO:0000313" key="5">
    <source>
        <dbReference type="EMBL" id="GEQ86181.1"/>
    </source>
</evidence>
<gene>
    <name evidence="5" type="primary">kipA</name>
    <name evidence="5" type="ORF">ULMS_16890</name>
</gene>
<dbReference type="GO" id="GO:0016787">
    <property type="term" value="F:hydrolase activity"/>
    <property type="evidence" value="ECO:0007669"/>
    <property type="project" value="UniProtKB-KW"/>
</dbReference>
<evidence type="ECO:0000256" key="3">
    <source>
        <dbReference type="ARBA" id="ARBA00022840"/>
    </source>
</evidence>
<dbReference type="GO" id="GO:0005524">
    <property type="term" value="F:ATP binding"/>
    <property type="evidence" value="ECO:0007669"/>
    <property type="project" value="UniProtKB-KW"/>
</dbReference>
<accession>A0A5J4G246</accession>